<keyword evidence="1" id="KW-0596">Phosphopantetheine</keyword>
<accession>A0ABY3ZD90</accession>
<organism evidence="4 5">
    <name type="scientific">Streptomyces rimosus subsp. rimosus</name>
    <dbReference type="NCBI Taxonomy" id="132474"/>
    <lineage>
        <taxon>Bacteria</taxon>
        <taxon>Bacillati</taxon>
        <taxon>Actinomycetota</taxon>
        <taxon>Actinomycetes</taxon>
        <taxon>Kitasatosporales</taxon>
        <taxon>Streptomycetaceae</taxon>
        <taxon>Streptomyces</taxon>
    </lineage>
</organism>
<evidence type="ECO:0000256" key="1">
    <source>
        <dbReference type="ARBA" id="ARBA00022450"/>
    </source>
</evidence>
<dbReference type="RefSeq" id="WP_003983837.1">
    <property type="nucleotide sequence ID" value="NZ_CP043497.1"/>
</dbReference>
<evidence type="ECO:0000313" key="4">
    <source>
        <dbReference type="EMBL" id="UNZ07756.1"/>
    </source>
</evidence>
<reference evidence="4 5" key="1">
    <citation type="submission" date="2022-03" db="EMBL/GenBank/DDBJ databases">
        <title>Complete genome of Streptomyces rimosus ssp. rimosus R7 (=ATCC 10970).</title>
        <authorList>
            <person name="Beganovic S."/>
            <person name="Ruckert C."/>
            <person name="Busche T."/>
            <person name="Kalinowski J."/>
            <person name="Wittmann C."/>
        </authorList>
    </citation>
    <scope>NUCLEOTIDE SEQUENCE [LARGE SCALE GENOMIC DNA]</scope>
    <source>
        <strain evidence="4 5">R7</strain>
    </source>
</reference>
<dbReference type="InterPro" id="IPR020806">
    <property type="entry name" value="PKS_PP-bd"/>
</dbReference>
<sequence length="86" mass="9017">MPTAEERTAGIWREILDLDTGTPIGPEDDFFALGGTSLQAMSLVQRLREEFGAPVALSALLADASLRAVTAAVTAHGAGHEETARP</sequence>
<dbReference type="Pfam" id="PF00550">
    <property type="entry name" value="PP-binding"/>
    <property type="match status" value="1"/>
</dbReference>
<dbReference type="InterPro" id="IPR009081">
    <property type="entry name" value="PP-bd_ACP"/>
</dbReference>
<proteinExistence type="predicted"/>
<evidence type="ECO:0000259" key="3">
    <source>
        <dbReference type="PROSITE" id="PS50075"/>
    </source>
</evidence>
<keyword evidence="5" id="KW-1185">Reference proteome</keyword>
<evidence type="ECO:0000256" key="2">
    <source>
        <dbReference type="ARBA" id="ARBA00022553"/>
    </source>
</evidence>
<dbReference type="PANTHER" id="PTHR45527:SF1">
    <property type="entry name" value="FATTY ACID SYNTHASE"/>
    <property type="match status" value="1"/>
</dbReference>
<dbReference type="GeneID" id="66853102"/>
<dbReference type="SUPFAM" id="SSF47336">
    <property type="entry name" value="ACP-like"/>
    <property type="match status" value="1"/>
</dbReference>
<dbReference type="SMART" id="SM00823">
    <property type="entry name" value="PKS_PP"/>
    <property type="match status" value="1"/>
</dbReference>
<dbReference type="PANTHER" id="PTHR45527">
    <property type="entry name" value="NONRIBOSOMAL PEPTIDE SYNTHETASE"/>
    <property type="match status" value="1"/>
</dbReference>
<gene>
    <name evidence="4" type="primary">lgrD8</name>
    <name evidence="4" type="ORF">SRIMR7_36940</name>
</gene>
<keyword evidence="2" id="KW-0597">Phosphoprotein</keyword>
<protein>
    <submittedName>
        <fullName evidence="4">Linear gramicidin synthase subunit D</fullName>
    </submittedName>
</protein>
<dbReference type="Gene3D" id="1.10.1200.10">
    <property type="entry name" value="ACP-like"/>
    <property type="match status" value="1"/>
</dbReference>
<name>A0ABY3ZD90_STRRM</name>
<feature type="domain" description="Carrier" evidence="3">
    <location>
        <begin position="2"/>
        <end position="77"/>
    </location>
</feature>
<dbReference type="Proteomes" id="UP000829494">
    <property type="component" value="Chromosome"/>
</dbReference>
<dbReference type="PROSITE" id="PS50075">
    <property type="entry name" value="CARRIER"/>
    <property type="match status" value="1"/>
</dbReference>
<dbReference type="InterPro" id="IPR036736">
    <property type="entry name" value="ACP-like_sf"/>
</dbReference>
<dbReference type="EMBL" id="CP094298">
    <property type="protein sequence ID" value="UNZ07756.1"/>
    <property type="molecule type" value="Genomic_DNA"/>
</dbReference>
<evidence type="ECO:0000313" key="5">
    <source>
        <dbReference type="Proteomes" id="UP000829494"/>
    </source>
</evidence>